<dbReference type="Proteomes" id="UP001151760">
    <property type="component" value="Unassembled WGS sequence"/>
</dbReference>
<organism evidence="1 2">
    <name type="scientific">Tanacetum coccineum</name>
    <dbReference type="NCBI Taxonomy" id="301880"/>
    <lineage>
        <taxon>Eukaryota</taxon>
        <taxon>Viridiplantae</taxon>
        <taxon>Streptophyta</taxon>
        <taxon>Embryophyta</taxon>
        <taxon>Tracheophyta</taxon>
        <taxon>Spermatophyta</taxon>
        <taxon>Magnoliopsida</taxon>
        <taxon>eudicotyledons</taxon>
        <taxon>Gunneridae</taxon>
        <taxon>Pentapetalae</taxon>
        <taxon>asterids</taxon>
        <taxon>campanulids</taxon>
        <taxon>Asterales</taxon>
        <taxon>Asteraceae</taxon>
        <taxon>Asteroideae</taxon>
        <taxon>Anthemideae</taxon>
        <taxon>Anthemidinae</taxon>
        <taxon>Tanacetum</taxon>
    </lineage>
</organism>
<reference evidence="1" key="1">
    <citation type="journal article" date="2022" name="Int. J. Mol. Sci.">
        <title>Draft Genome of Tanacetum Coccineum: Genomic Comparison of Closely Related Tanacetum-Family Plants.</title>
        <authorList>
            <person name="Yamashiro T."/>
            <person name="Shiraishi A."/>
            <person name="Nakayama K."/>
            <person name="Satake H."/>
        </authorList>
    </citation>
    <scope>NUCLEOTIDE SEQUENCE</scope>
</reference>
<proteinExistence type="predicted"/>
<name>A0ABQ5HWI8_9ASTR</name>
<keyword evidence="2" id="KW-1185">Reference proteome</keyword>
<dbReference type="EMBL" id="BQNB010020085">
    <property type="protein sequence ID" value="GJT92178.1"/>
    <property type="molecule type" value="Genomic_DNA"/>
</dbReference>
<evidence type="ECO:0000313" key="2">
    <source>
        <dbReference type="Proteomes" id="UP001151760"/>
    </source>
</evidence>
<evidence type="ECO:0000313" key="1">
    <source>
        <dbReference type="EMBL" id="GJT92178.1"/>
    </source>
</evidence>
<gene>
    <name evidence="1" type="ORF">Tco_1081023</name>
</gene>
<sequence length="277" mass="32032">MEAHLASTQPTPVKKVNTSCEICSGPHDTQYCMEDPEQAFVEYASSPHVPMKWVESEAEEGETTTDITLAKDKVKEVMEAEESEVKTNEEVEEILKDEEEEEDGKKFNSFPTIEELTHHEWLLNNPRPPWVKARIRAESLNNIKISCMIGHFFKRHAYIDLESLINIMSRRQYNLIMTYGLGSRQKPSNFNKISNFVGRVRCLKIFIGSFACECDFMILEDTTSIIDCHLREMAFGRPFIDETGLVFDREEGMVMFKQDDENITFKMPHTVKIFKQA</sequence>
<dbReference type="Gene3D" id="2.40.70.10">
    <property type="entry name" value="Acid Proteases"/>
    <property type="match status" value="1"/>
</dbReference>
<accession>A0ABQ5HWI8</accession>
<reference evidence="1" key="2">
    <citation type="submission" date="2022-01" db="EMBL/GenBank/DDBJ databases">
        <authorList>
            <person name="Yamashiro T."/>
            <person name="Shiraishi A."/>
            <person name="Satake H."/>
            <person name="Nakayama K."/>
        </authorList>
    </citation>
    <scope>NUCLEOTIDE SEQUENCE</scope>
</reference>
<dbReference type="InterPro" id="IPR021109">
    <property type="entry name" value="Peptidase_aspartic_dom_sf"/>
</dbReference>
<comment type="caution">
    <text evidence="1">The sequence shown here is derived from an EMBL/GenBank/DDBJ whole genome shotgun (WGS) entry which is preliminary data.</text>
</comment>
<protein>
    <submittedName>
        <fullName evidence="1">Protein kinase-like domain, concanavalin A-like lectin/glucanase domain protein</fullName>
    </submittedName>
</protein>